<dbReference type="CDD" id="cd13749">
    <property type="entry name" value="Zn-ribbon_TFIIS"/>
    <property type="match status" value="1"/>
</dbReference>
<dbReference type="OrthoDB" id="44867at2759"/>
<dbReference type="InParanoid" id="W4JT42"/>
<feature type="region of interest" description="Disordered" evidence="9">
    <location>
        <begin position="76"/>
        <end position="142"/>
    </location>
</feature>
<evidence type="ECO:0000256" key="3">
    <source>
        <dbReference type="ARBA" id="ARBA00022771"/>
    </source>
</evidence>
<dbReference type="AlphaFoldDB" id="W4JT42"/>
<comment type="similarity">
    <text evidence="8">Belongs to the TFS-II family.</text>
</comment>
<evidence type="ECO:0000256" key="4">
    <source>
        <dbReference type="ARBA" id="ARBA00022833"/>
    </source>
</evidence>
<keyword evidence="8" id="KW-0805">Transcription regulation</keyword>
<dbReference type="GO" id="GO:0005634">
    <property type="term" value="C:nucleus"/>
    <property type="evidence" value="ECO:0007669"/>
    <property type="project" value="UniProtKB-SubCell"/>
</dbReference>
<dbReference type="GO" id="GO:0031564">
    <property type="term" value="P:transcription antitermination"/>
    <property type="evidence" value="ECO:0007669"/>
    <property type="project" value="TreeGrafter"/>
</dbReference>
<dbReference type="InterPro" id="IPR006289">
    <property type="entry name" value="TFSII"/>
</dbReference>
<dbReference type="SMART" id="SM00440">
    <property type="entry name" value="ZnF_C2C2"/>
    <property type="match status" value="1"/>
</dbReference>
<dbReference type="eggNOG" id="KOG1105">
    <property type="taxonomic scope" value="Eukaryota"/>
</dbReference>
<evidence type="ECO:0000259" key="10">
    <source>
        <dbReference type="PROSITE" id="PS51133"/>
    </source>
</evidence>
<evidence type="ECO:0000259" key="12">
    <source>
        <dbReference type="PROSITE" id="PS51321"/>
    </source>
</evidence>
<dbReference type="PANTHER" id="PTHR11477">
    <property type="entry name" value="TRANSCRIPTION FACTOR S-II ZINC FINGER DOMAIN-CONTAINING PROTEIN"/>
    <property type="match status" value="1"/>
</dbReference>
<dbReference type="PANTHER" id="PTHR11477:SF0">
    <property type="entry name" value="IP08861P-RELATED"/>
    <property type="match status" value="1"/>
</dbReference>
<organism evidence="13 14">
    <name type="scientific">Heterobasidion irregulare (strain TC 32-1)</name>
    <dbReference type="NCBI Taxonomy" id="747525"/>
    <lineage>
        <taxon>Eukaryota</taxon>
        <taxon>Fungi</taxon>
        <taxon>Dikarya</taxon>
        <taxon>Basidiomycota</taxon>
        <taxon>Agaricomycotina</taxon>
        <taxon>Agaricomycetes</taxon>
        <taxon>Russulales</taxon>
        <taxon>Bondarzewiaceae</taxon>
        <taxon>Heterobasidion</taxon>
        <taxon>Heterobasidion annosum species complex</taxon>
    </lineage>
</organism>
<dbReference type="Proteomes" id="UP000030671">
    <property type="component" value="Unassembled WGS sequence"/>
</dbReference>
<dbReference type="Pfam" id="PF01096">
    <property type="entry name" value="Zn_ribbon_TFIIS"/>
    <property type="match status" value="1"/>
</dbReference>
<dbReference type="FunCoup" id="W4JT42">
    <property type="interactions" value="691"/>
</dbReference>
<evidence type="ECO:0000256" key="6">
    <source>
        <dbReference type="PROSITE-ProRule" id="PRU00472"/>
    </source>
</evidence>
<keyword evidence="3 6" id="KW-0863">Zinc-finger</keyword>
<dbReference type="NCBIfam" id="TIGR01385">
    <property type="entry name" value="TFSII"/>
    <property type="match status" value="1"/>
</dbReference>
<dbReference type="SUPFAM" id="SSF46942">
    <property type="entry name" value="Elongation factor TFIIS domain 2"/>
    <property type="match status" value="1"/>
</dbReference>
<dbReference type="Gene3D" id="1.20.930.10">
    <property type="entry name" value="Conserved domain common to transcription factors TFIIS, elongin A, CRSP70"/>
    <property type="match status" value="1"/>
</dbReference>
<feature type="domain" description="TFIIS central" evidence="12">
    <location>
        <begin position="145"/>
        <end position="259"/>
    </location>
</feature>
<dbReference type="PIRSF" id="PIRSF006704">
    <property type="entry name" value="TF_IIS"/>
    <property type="match status" value="1"/>
</dbReference>
<dbReference type="GO" id="GO:0031440">
    <property type="term" value="P:regulation of mRNA 3'-end processing"/>
    <property type="evidence" value="ECO:0007669"/>
    <property type="project" value="TreeGrafter"/>
</dbReference>
<accession>W4JT42</accession>
<dbReference type="SMART" id="SM00509">
    <property type="entry name" value="TFS2N"/>
    <property type="match status" value="1"/>
</dbReference>
<evidence type="ECO:0000256" key="9">
    <source>
        <dbReference type="SAM" id="MobiDB-lite"/>
    </source>
</evidence>
<gene>
    <name evidence="13" type="ORF">HETIRDRAFT_446561</name>
</gene>
<feature type="compositionally biased region" description="Low complexity" evidence="9">
    <location>
        <begin position="82"/>
        <end position="98"/>
    </location>
</feature>
<dbReference type="SUPFAM" id="SSF57783">
    <property type="entry name" value="Zinc beta-ribbon"/>
    <property type="match status" value="1"/>
</dbReference>
<evidence type="ECO:0000256" key="1">
    <source>
        <dbReference type="ARBA" id="ARBA00004123"/>
    </source>
</evidence>
<dbReference type="InterPro" id="IPR036575">
    <property type="entry name" value="TFIIS_cen_dom_sf"/>
</dbReference>
<feature type="domain" description="TFIIS N-terminal" evidence="11">
    <location>
        <begin position="1"/>
        <end position="79"/>
    </location>
</feature>
<protein>
    <recommendedName>
        <fullName evidence="8">Transcription elongation factor</fullName>
    </recommendedName>
</protein>
<dbReference type="FunFam" id="2.20.25.10:FF:000001">
    <property type="entry name" value="Probable Transcription elongation factor S-II"/>
    <property type="match status" value="1"/>
</dbReference>
<dbReference type="SUPFAM" id="SSF47676">
    <property type="entry name" value="Conserved domain common to transcription factors TFIIS, elongin A, CRSP70"/>
    <property type="match status" value="1"/>
</dbReference>
<dbReference type="InterPro" id="IPR035100">
    <property type="entry name" value="TF_IIS-typ"/>
</dbReference>
<reference evidence="13 14" key="1">
    <citation type="journal article" date="2012" name="New Phytol.">
        <title>Insight into trade-off between wood decay and parasitism from the genome of a fungal forest pathogen.</title>
        <authorList>
            <person name="Olson A."/>
            <person name="Aerts A."/>
            <person name="Asiegbu F."/>
            <person name="Belbahri L."/>
            <person name="Bouzid O."/>
            <person name="Broberg A."/>
            <person name="Canback B."/>
            <person name="Coutinho P.M."/>
            <person name="Cullen D."/>
            <person name="Dalman K."/>
            <person name="Deflorio G."/>
            <person name="van Diepen L.T."/>
            <person name="Dunand C."/>
            <person name="Duplessis S."/>
            <person name="Durling M."/>
            <person name="Gonthier P."/>
            <person name="Grimwood J."/>
            <person name="Fossdal C.G."/>
            <person name="Hansson D."/>
            <person name="Henrissat B."/>
            <person name="Hietala A."/>
            <person name="Himmelstrand K."/>
            <person name="Hoffmeister D."/>
            <person name="Hogberg N."/>
            <person name="James T.Y."/>
            <person name="Karlsson M."/>
            <person name="Kohler A."/>
            <person name="Kues U."/>
            <person name="Lee Y.H."/>
            <person name="Lin Y.C."/>
            <person name="Lind M."/>
            <person name="Lindquist E."/>
            <person name="Lombard V."/>
            <person name="Lucas S."/>
            <person name="Lunden K."/>
            <person name="Morin E."/>
            <person name="Murat C."/>
            <person name="Park J."/>
            <person name="Raffaello T."/>
            <person name="Rouze P."/>
            <person name="Salamov A."/>
            <person name="Schmutz J."/>
            <person name="Solheim H."/>
            <person name="Stahlberg J."/>
            <person name="Velez H."/>
            <person name="de Vries R.P."/>
            <person name="Wiebenga A."/>
            <person name="Woodward S."/>
            <person name="Yakovlev I."/>
            <person name="Garbelotto M."/>
            <person name="Martin F."/>
            <person name="Grigoriev I.V."/>
            <person name="Stenlid J."/>
        </authorList>
    </citation>
    <scope>NUCLEOTIDE SEQUENCE [LARGE SCALE GENOMIC DNA]</scope>
    <source>
        <strain evidence="13 14">TC 32-1</strain>
    </source>
</reference>
<evidence type="ECO:0000256" key="8">
    <source>
        <dbReference type="RuleBase" id="RU368078"/>
    </source>
</evidence>
<keyword evidence="5 7" id="KW-0539">Nucleus</keyword>
<dbReference type="GO" id="GO:0006362">
    <property type="term" value="P:transcription elongation by RNA polymerase I"/>
    <property type="evidence" value="ECO:0007669"/>
    <property type="project" value="TreeGrafter"/>
</dbReference>
<keyword evidence="4 8" id="KW-0862">Zinc</keyword>
<dbReference type="PROSITE" id="PS51133">
    <property type="entry name" value="ZF_TFIIS_2"/>
    <property type="match status" value="1"/>
</dbReference>
<dbReference type="PROSITE" id="PS00466">
    <property type="entry name" value="ZF_TFIIS_1"/>
    <property type="match status" value="1"/>
</dbReference>
<evidence type="ECO:0000313" key="14">
    <source>
        <dbReference type="Proteomes" id="UP000030671"/>
    </source>
</evidence>
<dbReference type="Pfam" id="PF07500">
    <property type="entry name" value="TFIIS_M"/>
    <property type="match status" value="1"/>
</dbReference>
<evidence type="ECO:0000256" key="5">
    <source>
        <dbReference type="ARBA" id="ARBA00023242"/>
    </source>
</evidence>
<evidence type="ECO:0000259" key="11">
    <source>
        <dbReference type="PROSITE" id="PS51319"/>
    </source>
</evidence>
<feature type="compositionally biased region" description="Polar residues" evidence="9">
    <location>
        <begin position="119"/>
        <end position="142"/>
    </location>
</feature>
<dbReference type="PROSITE" id="PS51319">
    <property type="entry name" value="TFIIS_N"/>
    <property type="match status" value="1"/>
</dbReference>
<dbReference type="Gene3D" id="1.10.472.30">
    <property type="entry name" value="Transcription elongation factor S-II, central domain"/>
    <property type="match status" value="1"/>
</dbReference>
<feature type="domain" description="TFIIS-type" evidence="10">
    <location>
        <begin position="262"/>
        <end position="302"/>
    </location>
</feature>
<dbReference type="GO" id="GO:0000977">
    <property type="term" value="F:RNA polymerase II transcription regulatory region sequence-specific DNA binding"/>
    <property type="evidence" value="ECO:0007669"/>
    <property type="project" value="TreeGrafter"/>
</dbReference>
<sequence length="304" mass="33236">MTDALELRKLVKSLQHSSTDQEIVDLLNVLRKEAKITEALLRESKAGLAVGKLRQHASKEVSDLAKEVVRKWKQEVEKEKQAAGGSKANANGKSSASAPVPSRKSSVASVTPTTPTTPSGNSLANGSTRSSRSDGVNTNVTGDKTRDKCIELVYDALASDSGAPSDLILSRAKAVESAVLTEYKGTTAAYKTKIRQIFVNLKDKNNPGLRESVISGDLSAQKFAKMTSQEMASEERRAADQKIKDDNLFHSLGAEEQQAETDAFQCSRCKQRKCRYRQAQTRSADEPMTTFVTCTNCNNRWKFS</sequence>
<dbReference type="InterPro" id="IPR003618">
    <property type="entry name" value="TFIIS_cen_dom"/>
</dbReference>
<dbReference type="GO" id="GO:0008270">
    <property type="term" value="F:zinc ion binding"/>
    <property type="evidence" value="ECO:0007669"/>
    <property type="project" value="UniProtKB-UniRule"/>
</dbReference>
<evidence type="ECO:0000256" key="7">
    <source>
        <dbReference type="PROSITE-ProRule" id="PRU00649"/>
    </source>
</evidence>
<dbReference type="InterPro" id="IPR001222">
    <property type="entry name" value="Znf_TFIIS"/>
</dbReference>
<dbReference type="GeneID" id="20675693"/>
<dbReference type="EMBL" id="KI925464">
    <property type="protein sequence ID" value="ETW76708.1"/>
    <property type="molecule type" value="Genomic_DNA"/>
</dbReference>
<dbReference type="GO" id="GO:0001139">
    <property type="term" value="F:RNA polymerase II complex recruiting activity"/>
    <property type="evidence" value="ECO:0007669"/>
    <property type="project" value="TreeGrafter"/>
</dbReference>
<keyword evidence="8" id="KW-0804">Transcription</keyword>
<dbReference type="SMART" id="SM00510">
    <property type="entry name" value="TFS2M"/>
    <property type="match status" value="1"/>
</dbReference>
<dbReference type="InterPro" id="IPR017923">
    <property type="entry name" value="TFIIS_N"/>
</dbReference>
<keyword evidence="8" id="KW-0238">DNA-binding</keyword>
<keyword evidence="14" id="KW-1185">Reference proteome</keyword>
<dbReference type="STRING" id="747525.W4JT42"/>
<dbReference type="GO" id="GO:0006368">
    <property type="term" value="P:transcription elongation by RNA polymerase II"/>
    <property type="evidence" value="ECO:0007669"/>
    <property type="project" value="InterPro"/>
</dbReference>
<name>W4JT42_HETIT</name>
<dbReference type="Gene3D" id="2.20.25.10">
    <property type="match status" value="1"/>
</dbReference>
<dbReference type="InterPro" id="IPR003617">
    <property type="entry name" value="TFIIS/CRSP70_N_sub"/>
</dbReference>
<keyword evidence="2 8" id="KW-0479">Metal-binding</keyword>
<dbReference type="PROSITE" id="PS51321">
    <property type="entry name" value="TFIIS_CENTRAL"/>
    <property type="match status" value="1"/>
</dbReference>
<dbReference type="Pfam" id="PF08711">
    <property type="entry name" value="Med26"/>
    <property type="match status" value="1"/>
</dbReference>
<dbReference type="InterPro" id="IPR035441">
    <property type="entry name" value="TFIIS/LEDGF_dom_sf"/>
</dbReference>
<comment type="subcellular location">
    <subcellularLocation>
        <location evidence="1 7 8">Nucleus</location>
    </subcellularLocation>
</comment>
<dbReference type="RefSeq" id="XP_009551586.1">
    <property type="nucleotide sequence ID" value="XM_009553291.1"/>
</dbReference>
<dbReference type="HOGENOM" id="CLU_037637_1_0_1"/>
<dbReference type="FunFam" id="1.10.472.30:FF:000003">
    <property type="entry name" value="Transcription elongation factor S-II"/>
    <property type="match status" value="1"/>
</dbReference>
<proteinExistence type="inferred from homology"/>
<evidence type="ECO:0000313" key="13">
    <source>
        <dbReference type="EMBL" id="ETW76708.1"/>
    </source>
</evidence>
<dbReference type="KEGG" id="hir:HETIRDRAFT_446561"/>
<evidence type="ECO:0000256" key="2">
    <source>
        <dbReference type="ARBA" id="ARBA00022723"/>
    </source>
</evidence>
<comment type="function">
    <text evidence="8">Necessary for efficient RNA polymerase II transcription elongation past template-encoded arresting sites.</text>
</comment>